<dbReference type="Pfam" id="PF00646">
    <property type="entry name" value="F-box"/>
    <property type="match status" value="1"/>
</dbReference>
<keyword evidence="3" id="KW-1185">Reference proteome</keyword>
<reference evidence="2 3" key="3">
    <citation type="submission" date="2019-11" db="EMBL/GenBank/DDBJ databases">
        <title>A de novo genome assembly of a pear dwarfing rootstock.</title>
        <authorList>
            <person name="Wang F."/>
            <person name="Wang J."/>
            <person name="Li S."/>
            <person name="Zhang Y."/>
            <person name="Fang M."/>
            <person name="Ma L."/>
            <person name="Zhao Y."/>
            <person name="Jiang S."/>
        </authorList>
    </citation>
    <scope>NUCLEOTIDE SEQUENCE [LARGE SCALE GENOMIC DNA]</scope>
    <source>
        <strain evidence="2">S2</strain>
        <tissue evidence="2">Leaf</tissue>
    </source>
</reference>
<dbReference type="InterPro" id="IPR050796">
    <property type="entry name" value="SCF_F-box_component"/>
</dbReference>
<organism evidence="2 3">
    <name type="scientific">Pyrus ussuriensis x Pyrus communis</name>
    <dbReference type="NCBI Taxonomy" id="2448454"/>
    <lineage>
        <taxon>Eukaryota</taxon>
        <taxon>Viridiplantae</taxon>
        <taxon>Streptophyta</taxon>
        <taxon>Embryophyta</taxon>
        <taxon>Tracheophyta</taxon>
        <taxon>Spermatophyta</taxon>
        <taxon>Magnoliopsida</taxon>
        <taxon>eudicotyledons</taxon>
        <taxon>Gunneridae</taxon>
        <taxon>Pentapetalae</taxon>
        <taxon>rosids</taxon>
        <taxon>fabids</taxon>
        <taxon>Rosales</taxon>
        <taxon>Rosaceae</taxon>
        <taxon>Amygdaloideae</taxon>
        <taxon>Maleae</taxon>
        <taxon>Pyrus</taxon>
    </lineage>
</organism>
<dbReference type="Proteomes" id="UP000327157">
    <property type="component" value="Chromosome 11"/>
</dbReference>
<feature type="domain" description="F-box" evidence="1">
    <location>
        <begin position="10"/>
        <end position="48"/>
    </location>
</feature>
<dbReference type="SUPFAM" id="SSF81383">
    <property type="entry name" value="F-box domain"/>
    <property type="match status" value="1"/>
</dbReference>
<sequence>MRNLRWKAFNHIPEKTLIGILVRLPVKSLLRFLCVCKLWGSLIGSSGFIGTHLNSNIGHSLGMKKRFQIHGSSNGLLCPSDVPLRYYSPIWICNPSTKKFEFRSRLNDCKVVRIVNFQNYKKSCFEVEVYSISTNSWKRIQAIPHLIKTMWWHSGSAFHNGVAYRIMAKAISILCLLIQGLKFSKN</sequence>
<dbReference type="Gene3D" id="1.20.1280.50">
    <property type="match status" value="1"/>
</dbReference>
<name>A0A5N5FWV9_9ROSA</name>
<dbReference type="OrthoDB" id="1166304at2759"/>
<dbReference type="PANTHER" id="PTHR31672">
    <property type="entry name" value="BNACNNG10540D PROTEIN"/>
    <property type="match status" value="1"/>
</dbReference>
<reference evidence="2 3" key="1">
    <citation type="submission" date="2019-09" db="EMBL/GenBank/DDBJ databases">
        <authorList>
            <person name="Ou C."/>
        </authorList>
    </citation>
    <scope>NUCLEOTIDE SEQUENCE [LARGE SCALE GENOMIC DNA]</scope>
    <source>
        <strain evidence="2">S2</strain>
        <tissue evidence="2">Leaf</tissue>
    </source>
</reference>
<dbReference type="InterPro" id="IPR001810">
    <property type="entry name" value="F-box_dom"/>
</dbReference>
<protein>
    <recommendedName>
        <fullName evidence="1">F-box domain-containing protein</fullName>
    </recommendedName>
</protein>
<comment type="caution">
    <text evidence="2">The sequence shown here is derived from an EMBL/GenBank/DDBJ whole genome shotgun (WGS) entry which is preliminary data.</text>
</comment>
<gene>
    <name evidence="2" type="ORF">D8674_005808</name>
</gene>
<dbReference type="EMBL" id="SMOL01000559">
    <property type="protein sequence ID" value="KAB2606091.1"/>
    <property type="molecule type" value="Genomic_DNA"/>
</dbReference>
<evidence type="ECO:0000259" key="1">
    <source>
        <dbReference type="Pfam" id="PF00646"/>
    </source>
</evidence>
<dbReference type="AlphaFoldDB" id="A0A5N5FWV9"/>
<dbReference type="InterPro" id="IPR036047">
    <property type="entry name" value="F-box-like_dom_sf"/>
</dbReference>
<reference evidence="3" key="2">
    <citation type="submission" date="2019-10" db="EMBL/GenBank/DDBJ databases">
        <title>A de novo genome assembly of a pear dwarfing rootstock.</title>
        <authorList>
            <person name="Wang F."/>
            <person name="Wang J."/>
            <person name="Li S."/>
            <person name="Zhang Y."/>
            <person name="Fang M."/>
            <person name="Ma L."/>
            <person name="Zhao Y."/>
            <person name="Jiang S."/>
        </authorList>
    </citation>
    <scope>NUCLEOTIDE SEQUENCE [LARGE SCALE GENOMIC DNA]</scope>
</reference>
<accession>A0A5N5FWV9</accession>
<proteinExistence type="predicted"/>
<dbReference type="PANTHER" id="PTHR31672:SF13">
    <property type="entry name" value="F-BOX PROTEIN CPR30-LIKE"/>
    <property type="match status" value="1"/>
</dbReference>
<evidence type="ECO:0000313" key="2">
    <source>
        <dbReference type="EMBL" id="KAB2606091.1"/>
    </source>
</evidence>
<evidence type="ECO:0000313" key="3">
    <source>
        <dbReference type="Proteomes" id="UP000327157"/>
    </source>
</evidence>